<evidence type="ECO:0000313" key="2">
    <source>
        <dbReference type="EMBL" id="KGX93619.1"/>
    </source>
</evidence>
<dbReference type="Proteomes" id="UP000030528">
    <property type="component" value="Unassembled WGS sequence"/>
</dbReference>
<feature type="coiled-coil region" evidence="1">
    <location>
        <begin position="118"/>
        <end position="145"/>
    </location>
</feature>
<dbReference type="InterPro" id="IPR011009">
    <property type="entry name" value="Kinase-like_dom_sf"/>
</dbReference>
<dbReference type="Gene3D" id="3.30.200.20">
    <property type="entry name" value="Phosphorylase Kinase, domain 1"/>
    <property type="match status" value="1"/>
</dbReference>
<dbReference type="PANTHER" id="PTHR39179:SF3">
    <property type="entry name" value="COTS-RELATED PROTEIN"/>
    <property type="match status" value="1"/>
</dbReference>
<dbReference type="RefSeq" id="WP_026802036.1">
    <property type="nucleotide sequence ID" value="NZ_AVPE01000002.1"/>
</dbReference>
<dbReference type="AlphaFoldDB" id="A0A0A5GNS6"/>
<dbReference type="SUPFAM" id="SSF56112">
    <property type="entry name" value="Protein kinase-like (PK-like)"/>
    <property type="match status" value="1"/>
</dbReference>
<dbReference type="EMBL" id="AVPE01000002">
    <property type="protein sequence ID" value="KGX93619.1"/>
    <property type="molecule type" value="Genomic_DNA"/>
</dbReference>
<name>A0A0A5GNS6_9BACI</name>
<keyword evidence="1" id="KW-0175">Coiled coil</keyword>
<reference evidence="2 3" key="1">
    <citation type="submission" date="2013-08" db="EMBL/GenBank/DDBJ databases">
        <authorList>
            <person name="Huang J."/>
            <person name="Wang G."/>
        </authorList>
    </citation>
    <scope>NUCLEOTIDE SEQUENCE [LARGE SCALE GENOMIC DNA]</scope>
    <source>
        <strain evidence="2 3">JSM 076056</strain>
    </source>
</reference>
<dbReference type="eggNOG" id="COG2334">
    <property type="taxonomic scope" value="Bacteria"/>
</dbReference>
<dbReference type="PANTHER" id="PTHR39179">
    <property type="entry name" value="SPORE COAT PROTEIN I"/>
    <property type="match status" value="1"/>
</dbReference>
<sequence>MEQIATVLSHYELYPFEIHQKTDRLYRVSTQHGEVAVKRTNRTKLELHDWLEAYKTANAQQIRTLIPLYLTTDHQFFVEHERSTYYVMPWYENEGRDTPPYPFELFYKSIGGVHKSTLEAHKFELSDAEEEVKKQKEKVDGYYKQLEEWIVEFEQNHYMSPLELQVCTHFRDLIQCLTLTQEWYDRYLEDIETDKVNRVVLGHGNLRPSHFIYNADQPYLLNWERASVQQPVRDLTTYFHYVTRYHDAPTDQLIGTFSHYEDYVPLLNSERSLFAIYLLNPEHYLTIVEQYVTGAPNVGHPILVQRLERSYFVLKHALVVQKALEEARDYHISKENED</sequence>
<gene>
    <name evidence="2" type="ORF">N781_10495</name>
</gene>
<dbReference type="OrthoDB" id="2379727at2"/>
<proteinExistence type="predicted"/>
<dbReference type="Gene3D" id="3.90.1200.10">
    <property type="match status" value="1"/>
</dbReference>
<dbReference type="InterPro" id="IPR047175">
    <property type="entry name" value="CotS-like"/>
</dbReference>
<evidence type="ECO:0000313" key="3">
    <source>
        <dbReference type="Proteomes" id="UP000030528"/>
    </source>
</evidence>
<evidence type="ECO:0000256" key="1">
    <source>
        <dbReference type="SAM" id="Coils"/>
    </source>
</evidence>
<dbReference type="STRING" id="1385510.GCA_000425205_01009"/>
<protein>
    <recommendedName>
        <fullName evidence="4">Aminoglycoside phosphotransferase domain-containing protein</fullName>
    </recommendedName>
</protein>
<organism evidence="2 3">
    <name type="scientific">Pontibacillus halophilus JSM 076056 = DSM 19796</name>
    <dbReference type="NCBI Taxonomy" id="1385510"/>
    <lineage>
        <taxon>Bacteria</taxon>
        <taxon>Bacillati</taxon>
        <taxon>Bacillota</taxon>
        <taxon>Bacilli</taxon>
        <taxon>Bacillales</taxon>
        <taxon>Bacillaceae</taxon>
        <taxon>Pontibacillus</taxon>
    </lineage>
</organism>
<comment type="caution">
    <text evidence="2">The sequence shown here is derived from an EMBL/GenBank/DDBJ whole genome shotgun (WGS) entry which is preliminary data.</text>
</comment>
<accession>A0A0A5GNS6</accession>
<keyword evidence="3" id="KW-1185">Reference proteome</keyword>
<dbReference type="GO" id="GO:0042601">
    <property type="term" value="C:endospore-forming forespore"/>
    <property type="evidence" value="ECO:0007669"/>
    <property type="project" value="TreeGrafter"/>
</dbReference>
<evidence type="ECO:0008006" key="4">
    <source>
        <dbReference type="Google" id="ProtNLM"/>
    </source>
</evidence>